<keyword evidence="2" id="KW-0472">Membrane</keyword>
<keyword evidence="5" id="KW-1185">Reference proteome</keyword>
<dbReference type="RefSeq" id="WP_159428055.1">
    <property type="nucleotide sequence ID" value="NZ_FNAF01000012.1"/>
</dbReference>
<feature type="domain" description="Zinc-ribbon" evidence="3">
    <location>
        <begin position="2"/>
        <end position="24"/>
    </location>
</feature>
<feature type="region of interest" description="Disordered" evidence="1">
    <location>
        <begin position="23"/>
        <end position="42"/>
    </location>
</feature>
<name>A0A1G6ZB37_PEPNI</name>
<evidence type="ECO:0000256" key="2">
    <source>
        <dbReference type="SAM" id="Phobius"/>
    </source>
</evidence>
<dbReference type="EMBL" id="FNAF01000012">
    <property type="protein sequence ID" value="SDD99899.1"/>
    <property type="molecule type" value="Genomic_DNA"/>
</dbReference>
<feature type="region of interest" description="Disordered" evidence="1">
    <location>
        <begin position="61"/>
        <end position="164"/>
    </location>
</feature>
<feature type="transmembrane region" description="Helical" evidence="2">
    <location>
        <begin position="186"/>
        <end position="207"/>
    </location>
</feature>
<dbReference type="OrthoDB" id="9788304at2"/>
<protein>
    <submittedName>
        <fullName evidence="4">Zinc-ribbon domain-containing protein</fullName>
    </submittedName>
</protein>
<dbReference type="InterPro" id="IPR026870">
    <property type="entry name" value="Zinc_ribbon_dom"/>
</dbReference>
<dbReference type="AlphaFoldDB" id="A0A1G6ZB37"/>
<feature type="compositionally biased region" description="Polar residues" evidence="1">
    <location>
        <begin position="125"/>
        <end position="138"/>
    </location>
</feature>
<sequence>MYCNHCGKKLSSEDLFCSQCGTKVPQPEPEPWDDSDNDFDHTRLYDPAETLAALDQTMPVDEPSVQEAEAPRHSTFERPRNTYYERESSAKAAQRLSRRWQDAQQNVRSHQEAEDLQAPVAEPASPSTEKQSLFQRVTGQLGYGDHQQTGKVTASDKPAKASKKVKRFKDIPAVKKKEKSGGNYRSLYAGIVLLGIVIGVIFGLFLAKPWDAGQTGPAPVAGTATALAVENGAPVAQ</sequence>
<dbReference type="Pfam" id="PF13240">
    <property type="entry name" value="Zn_Ribbon_1"/>
    <property type="match status" value="1"/>
</dbReference>
<evidence type="ECO:0000259" key="3">
    <source>
        <dbReference type="Pfam" id="PF13240"/>
    </source>
</evidence>
<evidence type="ECO:0000313" key="4">
    <source>
        <dbReference type="EMBL" id="SDD99899.1"/>
    </source>
</evidence>
<accession>A0A1G6ZB37</accession>
<evidence type="ECO:0000256" key="1">
    <source>
        <dbReference type="SAM" id="MobiDB-lite"/>
    </source>
</evidence>
<proteinExistence type="predicted"/>
<keyword evidence="2" id="KW-1133">Transmembrane helix</keyword>
<gene>
    <name evidence="4" type="ORF">SAMN04489866_11251</name>
</gene>
<reference evidence="4 5" key="1">
    <citation type="submission" date="2016-10" db="EMBL/GenBank/DDBJ databases">
        <authorList>
            <person name="de Groot N.N."/>
        </authorList>
    </citation>
    <scope>NUCLEOTIDE SEQUENCE [LARGE SCALE GENOMIC DNA]</scope>
    <source>
        <strain evidence="4 5">DSM 20475</strain>
    </source>
</reference>
<dbReference type="STRING" id="2741.SAMN04489866_11251"/>
<evidence type="ECO:0000313" key="5">
    <source>
        <dbReference type="Proteomes" id="UP000198995"/>
    </source>
</evidence>
<keyword evidence="2" id="KW-0812">Transmembrane</keyword>
<organism evidence="4 5">
    <name type="scientific">Peptococcus niger</name>
    <dbReference type="NCBI Taxonomy" id="2741"/>
    <lineage>
        <taxon>Bacteria</taxon>
        <taxon>Bacillati</taxon>
        <taxon>Bacillota</taxon>
        <taxon>Clostridia</taxon>
        <taxon>Eubacteriales</taxon>
        <taxon>Peptococcaceae</taxon>
        <taxon>Peptococcus</taxon>
    </lineage>
</organism>
<dbReference type="Proteomes" id="UP000198995">
    <property type="component" value="Unassembled WGS sequence"/>
</dbReference>
<feature type="compositionally biased region" description="Basic and acidic residues" evidence="1">
    <location>
        <begin position="69"/>
        <end position="89"/>
    </location>
</feature>